<dbReference type="Gene3D" id="3.40.190.10">
    <property type="entry name" value="Periplasmic binding protein-like II"/>
    <property type="match status" value="2"/>
</dbReference>
<dbReference type="AlphaFoldDB" id="D0BK86"/>
<dbReference type="PANTHER" id="PTHR35841:SF1">
    <property type="entry name" value="PHOSPHONATES-BINDING PERIPLASMIC PROTEIN"/>
    <property type="match status" value="1"/>
</dbReference>
<evidence type="ECO:0000313" key="4">
    <source>
        <dbReference type="Proteomes" id="UP000002939"/>
    </source>
</evidence>
<feature type="chain" id="PRO_5003006797" evidence="2">
    <location>
        <begin position="27"/>
        <end position="351"/>
    </location>
</feature>
<dbReference type="EMBL" id="ACRF02000013">
    <property type="protein sequence ID" value="EEW93489.1"/>
    <property type="molecule type" value="Genomic_DNA"/>
</dbReference>
<reference evidence="3" key="1">
    <citation type="submission" date="2009-09" db="EMBL/GenBank/DDBJ databases">
        <authorList>
            <consortium name="The Broad Institute Genome Sequencing Platform"/>
            <person name="Ward D."/>
            <person name="Feldgarden M."/>
            <person name="Earl A."/>
            <person name="Young S.K."/>
            <person name="Zeng Q."/>
            <person name="Koehrsen M."/>
            <person name="Alvarado L."/>
            <person name="Berlin A."/>
            <person name="Bochicchio J."/>
            <person name="Borenstein D."/>
            <person name="Chapman S.B."/>
            <person name="Chen Z."/>
            <person name="Engels R."/>
            <person name="Freedman E."/>
            <person name="Gellesch M."/>
            <person name="Goldberg J."/>
            <person name="Griggs A."/>
            <person name="Gujja S."/>
            <person name="Heilman E."/>
            <person name="Heiman D."/>
            <person name="Hepburn T."/>
            <person name="Howarth C."/>
            <person name="Jen D."/>
            <person name="Larson L."/>
            <person name="Lewis B."/>
            <person name="Mehta T."/>
            <person name="Park D."/>
            <person name="Pearson M."/>
            <person name="Roberts A."/>
            <person name="Saif S."/>
            <person name="Shea T."/>
            <person name="Shenoy N."/>
            <person name="Sisk P."/>
            <person name="Stolte C."/>
            <person name="Sykes S."/>
            <person name="Thomson T."/>
            <person name="Walk T."/>
            <person name="White J."/>
            <person name="Yandava C."/>
            <person name="Sibley C.D."/>
            <person name="Field T.R."/>
            <person name="Grinwis M."/>
            <person name="Eshaghurshan C.S."/>
            <person name="Surette M.G."/>
            <person name="Haas B."/>
            <person name="Nusbaum C."/>
            <person name="Birren B."/>
        </authorList>
    </citation>
    <scope>NUCLEOTIDE SEQUENCE [LARGE SCALE GENOMIC DNA]</scope>
    <source>
        <strain evidence="3">ATCC 700633</strain>
    </source>
</reference>
<reference evidence="3" key="2">
    <citation type="submission" date="2011-10" db="EMBL/GenBank/DDBJ databases">
        <title>The Genome Sequence of Granulicatella elegans ATCC 700633.</title>
        <authorList>
            <consortium name="The Broad Institute Genome Sequencing Platform"/>
            <consortium name="The Broad Institute Genome Sequencing Center for Infectious Disease"/>
            <person name="Earl A."/>
            <person name="Ward D."/>
            <person name="Feldgarden M."/>
            <person name="Gevers D."/>
            <person name="Sibley C.D."/>
            <person name="Field T.R."/>
            <person name="Grinwis M."/>
            <person name="Eshaghurshan C.S."/>
            <person name="Surette M.G."/>
            <person name="Young S.K."/>
            <person name="Zeng Q."/>
            <person name="Gargeya S."/>
            <person name="Fitzgerald M."/>
            <person name="Haas B."/>
            <person name="Abouelleil A."/>
            <person name="Alvarado L."/>
            <person name="Arachchi H.M."/>
            <person name="Berlin A."/>
            <person name="Brown A."/>
            <person name="Chapman S.B."/>
            <person name="Chen Z."/>
            <person name="Dunbar C."/>
            <person name="Freedman E."/>
            <person name="Gearin G."/>
            <person name="Goldberg J."/>
            <person name="Griggs A."/>
            <person name="Gujja S."/>
            <person name="Heiman D."/>
            <person name="Howarth C."/>
            <person name="Larson L."/>
            <person name="Lui A."/>
            <person name="MacDonald P.J.P."/>
            <person name="Montmayeur A."/>
            <person name="Murphy C."/>
            <person name="Neiman D."/>
            <person name="Pearson M."/>
            <person name="Priest M."/>
            <person name="Roberts A."/>
            <person name="Saif S."/>
            <person name="Shea T."/>
            <person name="Shenoy N."/>
            <person name="Sisk P."/>
            <person name="Stolte C."/>
            <person name="Sykes S."/>
            <person name="Wortman J."/>
            <person name="Nusbaum C."/>
            <person name="Birren B."/>
        </authorList>
    </citation>
    <scope>NUCLEOTIDE SEQUENCE [LARGE SCALE GENOMIC DNA]</scope>
    <source>
        <strain evidence="3">ATCC 700633</strain>
    </source>
</reference>
<evidence type="ECO:0000256" key="1">
    <source>
        <dbReference type="SAM" id="MobiDB-lite"/>
    </source>
</evidence>
<dbReference type="HOGENOM" id="CLU_051472_0_0_9"/>
<dbReference type="SUPFAM" id="SSF53850">
    <property type="entry name" value="Periplasmic binding protein-like II"/>
    <property type="match status" value="1"/>
</dbReference>
<organism evidence="3 4">
    <name type="scientific">Granulicatella elegans ATCC 700633</name>
    <dbReference type="NCBI Taxonomy" id="626369"/>
    <lineage>
        <taxon>Bacteria</taxon>
        <taxon>Bacillati</taxon>
        <taxon>Bacillota</taxon>
        <taxon>Bacilli</taxon>
        <taxon>Lactobacillales</taxon>
        <taxon>Carnobacteriaceae</taxon>
        <taxon>Granulicatella</taxon>
    </lineage>
</organism>
<feature type="region of interest" description="Disordered" evidence="1">
    <location>
        <begin position="128"/>
        <end position="150"/>
    </location>
</feature>
<dbReference type="Pfam" id="PF12974">
    <property type="entry name" value="Phosphonate-bd"/>
    <property type="match status" value="1"/>
</dbReference>
<dbReference type="eggNOG" id="COG3221">
    <property type="taxonomic scope" value="Bacteria"/>
</dbReference>
<sequence>MKKSFWSKLVLGVSAAALLAACSSQSSDSGSKGNGSKTIDTLKVAFVPSRDPEAIVTATEPLKELLKKQLADEGYTVNNVEINVGTSFDAVGEALASGTADVGFIPGGTYVLFDKEVDVLLTATRSGLEKNSTNPKDWNDGKESKRSNEQVTSYKGLVIAGPTEKGKAIAEKVNSGQDISWDDLNSANWGVLGTSSSSGYIYPTLWLQDKFGKNISDLQNVVQSDSYASSAARLASGQIDIMVGYADLRSDYAKKWSSEYGRSDEIWKETNVIGVTPDIYNDTISVSKSSPIVDDAFKEAFANAMIKLAGTDEGKEVIKIYSHSGYKKANASDYDKEREAQKVLKKLKSGN</sequence>
<dbReference type="OrthoDB" id="9776786at2"/>
<dbReference type="STRING" id="626369.HMPREF0446_00371"/>
<proteinExistence type="predicted"/>
<feature type="signal peptide" evidence="2">
    <location>
        <begin position="1"/>
        <end position="26"/>
    </location>
</feature>
<dbReference type="Proteomes" id="UP000002939">
    <property type="component" value="Unassembled WGS sequence"/>
</dbReference>
<dbReference type="PROSITE" id="PS51257">
    <property type="entry name" value="PROKAR_LIPOPROTEIN"/>
    <property type="match status" value="1"/>
</dbReference>
<keyword evidence="4" id="KW-1185">Reference proteome</keyword>
<evidence type="ECO:0000313" key="3">
    <source>
        <dbReference type="EMBL" id="EEW93489.1"/>
    </source>
</evidence>
<feature type="compositionally biased region" description="Basic and acidic residues" evidence="1">
    <location>
        <begin position="137"/>
        <end position="148"/>
    </location>
</feature>
<accession>D0BK86</accession>
<comment type="caution">
    <text evidence="3">The sequence shown here is derived from an EMBL/GenBank/DDBJ whole genome shotgun (WGS) entry which is preliminary data.</text>
</comment>
<evidence type="ECO:0000256" key="2">
    <source>
        <dbReference type="SAM" id="SignalP"/>
    </source>
</evidence>
<gene>
    <name evidence="3" type="ORF">HMPREF0446_00371</name>
</gene>
<protein>
    <submittedName>
        <fullName evidence="3">Phosphate/phosphite/phosphonate ABC transporter, periplasmic binding protein</fullName>
    </submittedName>
</protein>
<dbReference type="PANTHER" id="PTHR35841">
    <property type="entry name" value="PHOSPHONATES-BINDING PERIPLASMIC PROTEIN"/>
    <property type="match status" value="1"/>
</dbReference>
<keyword evidence="2" id="KW-0732">Signal</keyword>
<name>D0BK86_9LACT</name>
<dbReference type="RefSeq" id="WP_006702645.1">
    <property type="nucleotide sequence ID" value="NZ_KI391971.1"/>
</dbReference>